<evidence type="ECO:0008006" key="3">
    <source>
        <dbReference type="Google" id="ProtNLM"/>
    </source>
</evidence>
<dbReference type="AlphaFoldDB" id="A0A257LTX5"/>
<reference evidence="2" key="1">
    <citation type="submission" date="2017-07" db="EMBL/GenBank/DDBJ databases">
        <title>Novel pathways for hydrocarbon cycling and metabolic interdependencies in hydrothermal sediment communities.</title>
        <authorList>
            <person name="Dombrowski N."/>
            <person name="Seitz K."/>
            <person name="Teske A."/>
            <person name="Baker B."/>
        </authorList>
    </citation>
    <scope>NUCLEOTIDE SEQUENCE [LARGE SCALE GENOMIC DNA]</scope>
</reference>
<dbReference type="InterPro" id="IPR013783">
    <property type="entry name" value="Ig-like_fold"/>
</dbReference>
<dbReference type="Gene3D" id="2.60.40.10">
    <property type="entry name" value="Immunoglobulins"/>
    <property type="match status" value="1"/>
</dbReference>
<name>A0A257LTX5_UNCW3</name>
<dbReference type="Proteomes" id="UP000216312">
    <property type="component" value="Unassembled WGS sequence"/>
</dbReference>
<sequence>MLVLLPIILPAKTDYTKYTTVGNVVLTVTNFGMLGTGFRIWDPETGDPQPSCEYPAGTRTEHLYRAGLWVGAISPIGISVTTGVSDATTITPGSSEGFEFYPTRDPDDVVIEKSILMTSPYYAPDAISEQDFYATYYDTTSIVHHTPLGLKVHQISHVWSYSYIDDVVILRFIIQNISQYDLESLYVGMYAELVSGNRDFWGDDFNTTPFFQHKRLYYNDTLYLMYEHNDGYDFMAKGIFGISLLGIQIDTVEVPLDSLTVSFNWWTWRDMQGSVSDSLRYTIMTNGHRDPDVDDRYVIENGYPDPIPLLSAGPIHYLNRGDSICVTFAFAGGMTEAELLQNVGWAKRAYESHYILPAPPPSPRLVAIPGSRQVTLYFDNSPEFAHDPAPPHLRDFEGYRIYRSETGLADPSEWTLLHQFDKTPADTIQDVDHSMGFNTGMPEIEQEGPYKGWYKITDTGVKNGFKYYYSVTSYDVGNPEIGLPSLESSLRQNMVEVIPGTPPTSAPDIEVGVYPNPYKVQSMWDTGIPTGRVIRFYNLPAHATIYIYNLAGELVKTIEHEDESTGECVWNLITDGMQEAATGLYIFCVKDHDTGKIKTGKFLIIK</sequence>
<evidence type="ECO:0000313" key="2">
    <source>
        <dbReference type="Proteomes" id="UP000216312"/>
    </source>
</evidence>
<gene>
    <name evidence="1" type="ORF">CGW93_03225</name>
</gene>
<proteinExistence type="predicted"/>
<comment type="caution">
    <text evidence="1">The sequence shown here is derived from an EMBL/GenBank/DDBJ whole genome shotgun (WGS) entry which is preliminary data.</text>
</comment>
<protein>
    <recommendedName>
        <fullName evidence="3">Secretion system C-terminal sorting domain-containing protein</fullName>
    </recommendedName>
</protein>
<accession>A0A257LTX5</accession>
<dbReference type="Gene3D" id="2.60.40.4070">
    <property type="match status" value="1"/>
</dbReference>
<dbReference type="EMBL" id="NMUJ01000036">
    <property type="protein sequence ID" value="OYV02929.1"/>
    <property type="molecule type" value="Genomic_DNA"/>
</dbReference>
<evidence type="ECO:0000313" key="1">
    <source>
        <dbReference type="EMBL" id="OYV02929.1"/>
    </source>
</evidence>
<organism evidence="1 2">
    <name type="scientific">candidate division WOR-3 bacterium 4484_18</name>
    <dbReference type="NCBI Taxonomy" id="2020626"/>
    <lineage>
        <taxon>Bacteria</taxon>
        <taxon>Bacteria division WOR-3</taxon>
    </lineage>
</organism>